<dbReference type="GO" id="GO:0006281">
    <property type="term" value="P:DNA repair"/>
    <property type="evidence" value="ECO:0007669"/>
    <property type="project" value="UniProtKB-KW"/>
</dbReference>
<dbReference type="EMBL" id="AZGY01000005">
    <property type="protein sequence ID" value="KZZ98361.1"/>
    <property type="molecule type" value="Genomic_DNA"/>
</dbReference>
<organism evidence="8 9">
    <name type="scientific">Moelleriella libera RCEF 2490</name>
    <dbReference type="NCBI Taxonomy" id="1081109"/>
    <lineage>
        <taxon>Eukaryota</taxon>
        <taxon>Fungi</taxon>
        <taxon>Dikarya</taxon>
        <taxon>Ascomycota</taxon>
        <taxon>Pezizomycotina</taxon>
        <taxon>Sordariomycetes</taxon>
        <taxon>Hypocreomycetidae</taxon>
        <taxon>Hypocreales</taxon>
        <taxon>Clavicipitaceae</taxon>
        <taxon>Moelleriella</taxon>
    </lineage>
</organism>
<dbReference type="GO" id="GO:0005634">
    <property type="term" value="C:nucleus"/>
    <property type="evidence" value="ECO:0007669"/>
    <property type="project" value="UniProtKB-SubCell"/>
</dbReference>
<evidence type="ECO:0000259" key="6">
    <source>
        <dbReference type="Pfam" id="PF12253"/>
    </source>
</evidence>
<keyword evidence="4" id="KW-0539">Nucleus</keyword>
<gene>
    <name evidence="8" type="ORF">AAL_02879</name>
</gene>
<dbReference type="AlphaFoldDB" id="A0A168E2V4"/>
<evidence type="ECO:0000313" key="9">
    <source>
        <dbReference type="Proteomes" id="UP000078544"/>
    </source>
</evidence>
<keyword evidence="3" id="KW-0234">DNA repair</keyword>
<dbReference type="PANTHER" id="PTHR15272">
    <property type="entry name" value="CHROMATIN ASSEMBLY FACTOR 1 SUBUNIT A CAF-1 SUBUNIT A"/>
    <property type="match status" value="1"/>
</dbReference>
<proteinExistence type="predicted"/>
<feature type="compositionally biased region" description="Acidic residues" evidence="5">
    <location>
        <begin position="370"/>
        <end position="387"/>
    </location>
</feature>
<feature type="compositionally biased region" description="Low complexity" evidence="5">
    <location>
        <begin position="33"/>
        <end position="50"/>
    </location>
</feature>
<dbReference type="PANTHER" id="PTHR15272:SF0">
    <property type="entry name" value="CHROMATIN ASSEMBLY FACTOR 1 SUBUNIT A"/>
    <property type="match status" value="1"/>
</dbReference>
<comment type="caution">
    <text evidence="8">The sequence shown here is derived from an EMBL/GenBank/DDBJ whole genome shotgun (WGS) entry which is preliminary data.</text>
</comment>
<dbReference type="STRING" id="1081109.A0A168E2V4"/>
<evidence type="ECO:0000256" key="3">
    <source>
        <dbReference type="ARBA" id="ARBA00023204"/>
    </source>
</evidence>
<evidence type="ECO:0000256" key="1">
    <source>
        <dbReference type="ARBA" id="ARBA00004123"/>
    </source>
</evidence>
<evidence type="ECO:0000256" key="5">
    <source>
        <dbReference type="SAM" id="MobiDB-lite"/>
    </source>
</evidence>
<feature type="compositionally biased region" description="Polar residues" evidence="5">
    <location>
        <begin position="171"/>
        <end position="185"/>
    </location>
</feature>
<reference evidence="8 9" key="1">
    <citation type="journal article" date="2016" name="Genome Biol. Evol.">
        <title>Divergent and convergent evolution of fungal pathogenicity.</title>
        <authorList>
            <person name="Shang Y."/>
            <person name="Xiao G."/>
            <person name="Zheng P."/>
            <person name="Cen K."/>
            <person name="Zhan S."/>
            <person name="Wang C."/>
        </authorList>
    </citation>
    <scope>NUCLEOTIDE SEQUENCE [LARGE SCALE GENOMIC DNA]</scope>
    <source>
        <strain evidence="8 9">RCEF 2490</strain>
    </source>
</reference>
<dbReference type="InterPro" id="IPR048800">
    <property type="entry name" value="Cac1-like_C"/>
</dbReference>
<evidence type="ECO:0000256" key="4">
    <source>
        <dbReference type="ARBA" id="ARBA00023242"/>
    </source>
</evidence>
<dbReference type="Pfam" id="PF12253">
    <property type="entry name" value="CAF1A_dimeriz"/>
    <property type="match status" value="1"/>
</dbReference>
<accession>A0A168E2V4</accession>
<dbReference type="InterPro" id="IPR022043">
    <property type="entry name" value="CAF1A_DD"/>
</dbReference>
<evidence type="ECO:0000313" key="8">
    <source>
        <dbReference type="EMBL" id="KZZ98361.1"/>
    </source>
</evidence>
<dbReference type="OrthoDB" id="79480at2759"/>
<feature type="compositionally biased region" description="Basic and acidic residues" evidence="5">
    <location>
        <begin position="85"/>
        <end position="168"/>
    </location>
</feature>
<feature type="region of interest" description="Disordered" evidence="5">
    <location>
        <begin position="365"/>
        <end position="387"/>
    </location>
</feature>
<dbReference type="GO" id="GO:0006334">
    <property type="term" value="P:nucleosome assembly"/>
    <property type="evidence" value="ECO:0007669"/>
    <property type="project" value="TreeGrafter"/>
</dbReference>
<feature type="region of interest" description="Disordered" evidence="5">
    <location>
        <begin position="1"/>
        <end position="208"/>
    </location>
</feature>
<protein>
    <submittedName>
        <fullName evidence="8">Chromatin assembly factor 1 subunit A</fullName>
    </submittedName>
</protein>
<feature type="domain" description="Chromatin assembly factor 1 subunit A dimerization" evidence="6">
    <location>
        <begin position="326"/>
        <end position="401"/>
    </location>
</feature>
<dbReference type="Pfam" id="PF21796">
    <property type="entry name" value="Cac1_C"/>
    <property type="match status" value="1"/>
</dbReference>
<keyword evidence="2" id="KW-0227">DNA damage</keyword>
<dbReference type="Proteomes" id="UP000078544">
    <property type="component" value="Unassembled WGS sequence"/>
</dbReference>
<feature type="domain" description="Chromatin assembly factor 1 subunit Cac1-like C-terminal" evidence="7">
    <location>
        <begin position="522"/>
        <end position="577"/>
    </location>
</feature>
<keyword evidence="9" id="KW-1185">Reference proteome</keyword>
<feature type="compositionally biased region" description="Polar residues" evidence="5">
    <location>
        <begin position="51"/>
        <end position="67"/>
    </location>
</feature>
<evidence type="ECO:0000259" key="7">
    <source>
        <dbReference type="Pfam" id="PF21796"/>
    </source>
</evidence>
<name>A0A168E2V4_9HYPO</name>
<comment type="subcellular location">
    <subcellularLocation>
        <location evidence="1">Nucleus</location>
    </subcellularLocation>
</comment>
<sequence length="585" mass="65569">MTPVLPDDMLSPHLQAKLQSSPCHFKSPEITHTRSSSTPPPGSSSSLTPTKVYQNGCTESTTDAGTGSSQGGASVKAPTSKRKRLTAEEKEIKEKDLEEKKRERSEQAARKAAEKARLEEDKALRLKEREEKRKKKEEEDHVKAEQRQEKRRKKEDEQRRAREEEAKKTRSQPTLNAFFKSPTTSKKADCGKSSLNDSPLKANAVRPGSQETEYDKVFKPFFVRENTKLAPTATQLGEELRREKIRHLDHIFSEPQKSPERECRAFDATTLLLINPSRRGRIHHPVKHIMETAYEKAENTNSRIAAHVAGHALEQARRELAGIPLKVIAFSQDVRPPYCGTMTHIPFVLGRTNMKRLARQPTRRQLPLEYDYDSEAEWQDDEGEDIDVDNDEEEVDDEDDMDGFLDDAEDAGLSRRILGNMDPQSTGICFENHDCHGPIRLVYEHKMEFLHGLEHNSGVDPFSTTYWQTAIKGRLGPTQLSGNGIASMPPPPPAPVNAFAALNGDAVSAAPPANLVQAGLMNNVKQAILNNKALSKVGIIDFIFHQFQSHVSRAQVKNTIEHVAEKRGSGRSKEWVLKPGHEIAS</sequence>
<dbReference type="GO" id="GO:0033186">
    <property type="term" value="C:CAF-1 complex"/>
    <property type="evidence" value="ECO:0007669"/>
    <property type="project" value="TreeGrafter"/>
</dbReference>
<evidence type="ECO:0000256" key="2">
    <source>
        <dbReference type="ARBA" id="ARBA00022763"/>
    </source>
</evidence>